<evidence type="ECO:0000256" key="1">
    <source>
        <dbReference type="ARBA" id="ARBA00022737"/>
    </source>
</evidence>
<dbReference type="InterPro" id="IPR019734">
    <property type="entry name" value="TPR_rpt"/>
</dbReference>
<accession>A0AAU9K2Q8</accession>
<keyword evidence="5" id="KW-1185">Reference proteome</keyword>
<dbReference type="Proteomes" id="UP001162131">
    <property type="component" value="Unassembled WGS sequence"/>
</dbReference>
<dbReference type="AlphaFoldDB" id="A0AAU9K2Q8"/>
<dbReference type="PROSITE" id="PS50293">
    <property type="entry name" value="TPR_REGION"/>
    <property type="match status" value="2"/>
</dbReference>
<protein>
    <recommendedName>
        <fullName evidence="6">Tetratricopeptide repeat protein</fullName>
    </recommendedName>
</protein>
<name>A0AAU9K2Q8_9CILI</name>
<evidence type="ECO:0000256" key="2">
    <source>
        <dbReference type="ARBA" id="ARBA00022803"/>
    </source>
</evidence>
<proteinExistence type="predicted"/>
<dbReference type="PANTHER" id="PTHR44943">
    <property type="entry name" value="CELLULOSE SYNTHASE OPERON PROTEIN C"/>
    <property type="match status" value="1"/>
</dbReference>
<reference evidence="4" key="1">
    <citation type="submission" date="2021-09" db="EMBL/GenBank/DDBJ databases">
        <authorList>
            <consortium name="AG Swart"/>
            <person name="Singh M."/>
            <person name="Singh A."/>
            <person name="Seah K."/>
            <person name="Emmerich C."/>
        </authorList>
    </citation>
    <scope>NUCLEOTIDE SEQUENCE</scope>
    <source>
        <strain evidence="4">ATCC30299</strain>
    </source>
</reference>
<dbReference type="Pfam" id="PF13181">
    <property type="entry name" value="TPR_8"/>
    <property type="match status" value="1"/>
</dbReference>
<dbReference type="Gene3D" id="1.25.40.10">
    <property type="entry name" value="Tetratricopeptide repeat domain"/>
    <property type="match status" value="2"/>
</dbReference>
<evidence type="ECO:0000313" key="4">
    <source>
        <dbReference type="EMBL" id="CAG9334100.1"/>
    </source>
</evidence>
<dbReference type="Pfam" id="PF00515">
    <property type="entry name" value="TPR_1"/>
    <property type="match status" value="2"/>
</dbReference>
<evidence type="ECO:0000256" key="3">
    <source>
        <dbReference type="PROSITE-ProRule" id="PRU00339"/>
    </source>
</evidence>
<sequence length="96" mass="11046">MQLLTLKKGNLEAIECYRKAIKICPDWADIYNNLGNALDELGKYPMAIESFNKAIELEPENPSFYNNRGLALKGQGKYLKAIKWFDKAIQVKPDYF</sequence>
<dbReference type="PROSITE" id="PS50005">
    <property type="entry name" value="TPR"/>
    <property type="match status" value="2"/>
</dbReference>
<dbReference type="SUPFAM" id="SSF48452">
    <property type="entry name" value="TPR-like"/>
    <property type="match status" value="1"/>
</dbReference>
<feature type="repeat" description="TPR" evidence="3">
    <location>
        <begin position="62"/>
        <end position="95"/>
    </location>
</feature>
<comment type="caution">
    <text evidence="4">The sequence shown here is derived from an EMBL/GenBank/DDBJ whole genome shotgun (WGS) entry which is preliminary data.</text>
</comment>
<dbReference type="InterPro" id="IPR011990">
    <property type="entry name" value="TPR-like_helical_dom_sf"/>
</dbReference>
<dbReference type="InterPro" id="IPR051685">
    <property type="entry name" value="Ycf3/AcsC/BcsC/TPR_MFPF"/>
</dbReference>
<dbReference type="PANTHER" id="PTHR44943:SF8">
    <property type="entry name" value="TPR REPEAT-CONTAINING PROTEIN MJ0263"/>
    <property type="match status" value="1"/>
</dbReference>
<gene>
    <name evidence="4" type="ORF">BSTOLATCC_MIC59901</name>
</gene>
<keyword evidence="2 3" id="KW-0802">TPR repeat</keyword>
<feature type="repeat" description="TPR" evidence="3">
    <location>
        <begin position="28"/>
        <end position="61"/>
    </location>
</feature>
<evidence type="ECO:0008006" key="6">
    <source>
        <dbReference type="Google" id="ProtNLM"/>
    </source>
</evidence>
<organism evidence="4 5">
    <name type="scientific">Blepharisma stoltei</name>
    <dbReference type="NCBI Taxonomy" id="1481888"/>
    <lineage>
        <taxon>Eukaryota</taxon>
        <taxon>Sar</taxon>
        <taxon>Alveolata</taxon>
        <taxon>Ciliophora</taxon>
        <taxon>Postciliodesmatophora</taxon>
        <taxon>Heterotrichea</taxon>
        <taxon>Heterotrichida</taxon>
        <taxon>Blepharismidae</taxon>
        <taxon>Blepharisma</taxon>
    </lineage>
</organism>
<keyword evidence="1" id="KW-0677">Repeat</keyword>
<evidence type="ECO:0000313" key="5">
    <source>
        <dbReference type="Proteomes" id="UP001162131"/>
    </source>
</evidence>
<dbReference type="EMBL" id="CAJZBQ010000057">
    <property type="protein sequence ID" value="CAG9334100.1"/>
    <property type="molecule type" value="Genomic_DNA"/>
</dbReference>
<dbReference type="SMART" id="SM00028">
    <property type="entry name" value="TPR"/>
    <property type="match status" value="2"/>
</dbReference>